<evidence type="ECO:0000313" key="2">
    <source>
        <dbReference type="Proteomes" id="UP000789920"/>
    </source>
</evidence>
<keyword evidence="2" id="KW-1185">Reference proteome</keyword>
<dbReference type="EMBL" id="CAJVQC010025458">
    <property type="protein sequence ID" value="CAG8729984.1"/>
    <property type="molecule type" value="Genomic_DNA"/>
</dbReference>
<feature type="non-terminal residue" evidence="1">
    <location>
        <position position="47"/>
    </location>
</feature>
<proteinExistence type="predicted"/>
<accession>A0ACA9PZU5</accession>
<reference evidence="1" key="1">
    <citation type="submission" date="2021-06" db="EMBL/GenBank/DDBJ databases">
        <authorList>
            <person name="Kallberg Y."/>
            <person name="Tangrot J."/>
            <person name="Rosling A."/>
        </authorList>
    </citation>
    <scope>NUCLEOTIDE SEQUENCE</scope>
    <source>
        <strain evidence="1">MA461A</strain>
    </source>
</reference>
<sequence length="47" mass="5269">MAVGPRKASIHLETLAGNDNNIMKIVDKSSSEKSCNEFKYQNNKKQT</sequence>
<organism evidence="1 2">
    <name type="scientific">Racocetra persica</name>
    <dbReference type="NCBI Taxonomy" id="160502"/>
    <lineage>
        <taxon>Eukaryota</taxon>
        <taxon>Fungi</taxon>
        <taxon>Fungi incertae sedis</taxon>
        <taxon>Mucoromycota</taxon>
        <taxon>Glomeromycotina</taxon>
        <taxon>Glomeromycetes</taxon>
        <taxon>Diversisporales</taxon>
        <taxon>Gigasporaceae</taxon>
        <taxon>Racocetra</taxon>
    </lineage>
</organism>
<comment type="caution">
    <text evidence="1">The sequence shown here is derived from an EMBL/GenBank/DDBJ whole genome shotgun (WGS) entry which is preliminary data.</text>
</comment>
<gene>
    <name evidence="1" type="ORF">RPERSI_LOCUS12058</name>
</gene>
<protein>
    <submittedName>
        <fullName evidence="1">17729_t:CDS:1</fullName>
    </submittedName>
</protein>
<name>A0ACA9PZU5_9GLOM</name>
<dbReference type="Proteomes" id="UP000789920">
    <property type="component" value="Unassembled WGS sequence"/>
</dbReference>
<evidence type="ECO:0000313" key="1">
    <source>
        <dbReference type="EMBL" id="CAG8729984.1"/>
    </source>
</evidence>